<organism evidence="1 2">
    <name type="scientific">Candidatus Pullilachnospira stercoravium</name>
    <dbReference type="NCBI Taxonomy" id="2840913"/>
    <lineage>
        <taxon>Bacteria</taxon>
        <taxon>Bacillati</taxon>
        <taxon>Bacillota</taxon>
        <taxon>Clostridia</taxon>
        <taxon>Lachnospirales</taxon>
        <taxon>Lachnospiraceae</taxon>
        <taxon>Lachnospiraceae incertae sedis</taxon>
        <taxon>Candidatus Pullilachnospira</taxon>
    </lineage>
</organism>
<reference evidence="1" key="2">
    <citation type="journal article" date="2021" name="PeerJ">
        <title>Extensive microbial diversity within the chicken gut microbiome revealed by metagenomics and culture.</title>
        <authorList>
            <person name="Gilroy R."/>
            <person name="Ravi A."/>
            <person name="Getino M."/>
            <person name="Pursley I."/>
            <person name="Horton D.L."/>
            <person name="Alikhan N.F."/>
            <person name="Baker D."/>
            <person name="Gharbi K."/>
            <person name="Hall N."/>
            <person name="Watson M."/>
            <person name="Adriaenssens E.M."/>
            <person name="Foster-Nyarko E."/>
            <person name="Jarju S."/>
            <person name="Secka A."/>
            <person name="Antonio M."/>
            <person name="Oren A."/>
            <person name="Chaudhuri R.R."/>
            <person name="La Ragione R."/>
            <person name="Hildebrand F."/>
            <person name="Pallen M.J."/>
        </authorList>
    </citation>
    <scope>NUCLEOTIDE SEQUENCE</scope>
    <source>
        <strain evidence="1">ChiBcec2-4451</strain>
    </source>
</reference>
<gene>
    <name evidence="1" type="ORF">IAA63_02030</name>
</gene>
<dbReference type="AlphaFoldDB" id="A0A9D1T576"/>
<sequence>MTVKPPRLLRGLRFAPAGTKRLLPPHNAVEWTHGHVRLAVARENKIFILVLQKADFYGILKRLLK</sequence>
<reference evidence="1" key="1">
    <citation type="submission" date="2020-10" db="EMBL/GenBank/DDBJ databases">
        <authorList>
            <person name="Gilroy R."/>
        </authorList>
    </citation>
    <scope>NUCLEOTIDE SEQUENCE</scope>
    <source>
        <strain evidence="1">ChiBcec2-4451</strain>
    </source>
</reference>
<dbReference type="Proteomes" id="UP000886723">
    <property type="component" value="Unassembled WGS sequence"/>
</dbReference>
<dbReference type="EMBL" id="DVON01000038">
    <property type="protein sequence ID" value="HIV11906.1"/>
    <property type="molecule type" value="Genomic_DNA"/>
</dbReference>
<comment type="caution">
    <text evidence="1">The sequence shown here is derived from an EMBL/GenBank/DDBJ whole genome shotgun (WGS) entry which is preliminary data.</text>
</comment>
<name>A0A9D1T576_9FIRM</name>
<protein>
    <submittedName>
        <fullName evidence="1">Uncharacterized protein</fullName>
    </submittedName>
</protein>
<evidence type="ECO:0000313" key="2">
    <source>
        <dbReference type="Proteomes" id="UP000886723"/>
    </source>
</evidence>
<evidence type="ECO:0000313" key="1">
    <source>
        <dbReference type="EMBL" id="HIV11906.1"/>
    </source>
</evidence>
<accession>A0A9D1T576</accession>
<proteinExistence type="predicted"/>